<proteinExistence type="predicted"/>
<name>A0A915JPZ6_ROMCU</name>
<feature type="region of interest" description="Disordered" evidence="1">
    <location>
        <begin position="20"/>
        <end position="47"/>
    </location>
</feature>
<reference evidence="3" key="1">
    <citation type="submission" date="2022-11" db="UniProtKB">
        <authorList>
            <consortium name="WormBaseParasite"/>
        </authorList>
    </citation>
    <scope>IDENTIFICATION</scope>
</reference>
<sequence length="92" mass="10557">MKTLTGTTHLELLTALKALKKKKKQKDKWNKSSDVSDKEDPSLQPKKLYDDSKRLQAAVALAMKSGLMLRLIKLLSFLISPFYNPRPPQFRK</sequence>
<evidence type="ECO:0000256" key="1">
    <source>
        <dbReference type="SAM" id="MobiDB-lite"/>
    </source>
</evidence>
<organism evidence="2 3">
    <name type="scientific">Romanomermis culicivorax</name>
    <name type="common">Nematode worm</name>
    <dbReference type="NCBI Taxonomy" id="13658"/>
    <lineage>
        <taxon>Eukaryota</taxon>
        <taxon>Metazoa</taxon>
        <taxon>Ecdysozoa</taxon>
        <taxon>Nematoda</taxon>
        <taxon>Enoplea</taxon>
        <taxon>Dorylaimia</taxon>
        <taxon>Mermithida</taxon>
        <taxon>Mermithoidea</taxon>
        <taxon>Mermithidae</taxon>
        <taxon>Romanomermis</taxon>
    </lineage>
</organism>
<evidence type="ECO:0000313" key="3">
    <source>
        <dbReference type="WBParaSite" id="nRc.2.0.1.t28173-RA"/>
    </source>
</evidence>
<keyword evidence="2" id="KW-1185">Reference proteome</keyword>
<dbReference type="WBParaSite" id="nRc.2.0.1.t28173-RA">
    <property type="protein sequence ID" value="nRc.2.0.1.t28173-RA"/>
    <property type="gene ID" value="nRc.2.0.1.g28173"/>
</dbReference>
<accession>A0A915JPZ6</accession>
<dbReference type="Proteomes" id="UP000887565">
    <property type="component" value="Unplaced"/>
</dbReference>
<evidence type="ECO:0000313" key="2">
    <source>
        <dbReference type="Proteomes" id="UP000887565"/>
    </source>
</evidence>
<feature type="compositionally biased region" description="Basic and acidic residues" evidence="1">
    <location>
        <begin position="27"/>
        <end position="47"/>
    </location>
</feature>
<dbReference type="AlphaFoldDB" id="A0A915JPZ6"/>
<protein>
    <submittedName>
        <fullName evidence="3">Uncharacterized protein</fullName>
    </submittedName>
</protein>